<evidence type="ECO:0000256" key="2">
    <source>
        <dbReference type="SAM" id="Phobius"/>
    </source>
</evidence>
<feature type="transmembrane region" description="Helical" evidence="2">
    <location>
        <begin position="12"/>
        <end position="29"/>
    </location>
</feature>
<dbReference type="EMBL" id="JAINUG010000008">
    <property type="protein sequence ID" value="KAJ8415648.1"/>
    <property type="molecule type" value="Genomic_DNA"/>
</dbReference>
<keyword evidence="5" id="KW-1185">Reference proteome</keyword>
<proteinExistence type="predicted"/>
<sequence length="535" mass="58363">MDSRETQFCSGCWRWVMLSSFLVLHLIPLCAHGNSFGANVTETDNKVNASSLSTSEEEQTTGSTGPTSPGFLSVRADRKPRGSEELGSGMLGEGVAPPPPGGQGPEISLDSAEKDHLLNVGSEATGPSLPTLPAPRGAADVHLDFKDENDQLSRTDTPWQRAKGRLEVPVFDLDRQPPGPTPALPPGHPDIFTVDFFDPASRRRDLGLPSPEPAAHELQGGNPKSWELPDGYEYTTNYEGSYSTTESHPLQPARPDATEDEDPPAAPGVVYAANGSDCRLGYVRHNATCRSLCDFFPSYCFNGGQCYLVEGTGVFCRCNVQDYIWHKGSRCESVITEFQVMCIAIGAAALMVLLLFMITVCFAKKLHLLKTENSKLRKRSSKYRPPSEQHNDNFSLSTIAEGSHPNKTMSRYTWECKTKEEPECEDDPNAQNKLEDPVKSPPPKEDEPLNIQNSLTPKHENNKAACEDNTSECELEASAHTLFSTLDSGALTGQHGAGPCHTLCLWSATEALPFTQSRRTFRLASQLHAILNAGS</sequence>
<feature type="compositionally biased region" description="Basic and acidic residues" evidence="1">
    <location>
        <begin position="433"/>
        <end position="447"/>
    </location>
</feature>
<feature type="region of interest" description="Disordered" evidence="1">
    <location>
        <begin position="171"/>
        <end position="190"/>
    </location>
</feature>
<feature type="domain" description="Neural chondroitin sulphate proteoglycan cytoplasmic" evidence="3">
    <location>
        <begin position="366"/>
        <end position="473"/>
    </location>
</feature>
<protein>
    <recommendedName>
        <fullName evidence="3">Neural chondroitin sulphate proteoglycan cytoplasmic domain-containing protein</fullName>
    </recommendedName>
</protein>
<keyword evidence="2" id="KW-1133">Transmembrane helix</keyword>
<keyword evidence="2" id="KW-0472">Membrane</keyword>
<feature type="compositionally biased region" description="Pro residues" evidence="1">
    <location>
        <begin position="177"/>
        <end position="188"/>
    </location>
</feature>
<name>A0AAD7X0F1_9TELE</name>
<dbReference type="PANTHER" id="PTHR15381">
    <property type="entry name" value="CHONDROITIN SULFATE PROTEOGLYCAN 5 -RELATED"/>
    <property type="match status" value="1"/>
</dbReference>
<feature type="compositionally biased region" description="Polar residues" evidence="1">
    <location>
        <begin position="234"/>
        <end position="248"/>
    </location>
</feature>
<dbReference type="GO" id="GO:0048858">
    <property type="term" value="P:cell projection morphogenesis"/>
    <property type="evidence" value="ECO:0007669"/>
    <property type="project" value="TreeGrafter"/>
</dbReference>
<comment type="caution">
    <text evidence="4">The sequence shown here is derived from an EMBL/GenBank/DDBJ whole genome shotgun (WGS) entry which is preliminary data.</text>
</comment>
<dbReference type="AlphaFoldDB" id="A0AAD7X0F1"/>
<evidence type="ECO:0000313" key="5">
    <source>
        <dbReference type="Proteomes" id="UP001221898"/>
    </source>
</evidence>
<feature type="region of interest" description="Disordered" evidence="1">
    <location>
        <begin position="377"/>
        <end position="406"/>
    </location>
</feature>
<feature type="region of interest" description="Disordered" evidence="1">
    <location>
        <begin position="202"/>
        <end position="265"/>
    </location>
</feature>
<organism evidence="4 5">
    <name type="scientific">Aldrovandia affinis</name>
    <dbReference type="NCBI Taxonomy" id="143900"/>
    <lineage>
        <taxon>Eukaryota</taxon>
        <taxon>Metazoa</taxon>
        <taxon>Chordata</taxon>
        <taxon>Craniata</taxon>
        <taxon>Vertebrata</taxon>
        <taxon>Euteleostomi</taxon>
        <taxon>Actinopterygii</taxon>
        <taxon>Neopterygii</taxon>
        <taxon>Teleostei</taxon>
        <taxon>Notacanthiformes</taxon>
        <taxon>Halosauridae</taxon>
        <taxon>Aldrovandia</taxon>
    </lineage>
</organism>
<evidence type="ECO:0000259" key="3">
    <source>
        <dbReference type="Pfam" id="PF06567"/>
    </source>
</evidence>
<dbReference type="GO" id="GO:0045202">
    <property type="term" value="C:synapse"/>
    <property type="evidence" value="ECO:0007669"/>
    <property type="project" value="TreeGrafter"/>
</dbReference>
<evidence type="ECO:0000256" key="1">
    <source>
        <dbReference type="SAM" id="MobiDB-lite"/>
    </source>
</evidence>
<feature type="compositionally biased region" description="Basic and acidic residues" evidence="1">
    <location>
        <begin position="75"/>
        <end position="84"/>
    </location>
</feature>
<evidence type="ECO:0000313" key="4">
    <source>
        <dbReference type="EMBL" id="KAJ8415648.1"/>
    </source>
</evidence>
<dbReference type="Pfam" id="PF06567">
    <property type="entry name" value="Neural_ProG_Cyt"/>
    <property type="match status" value="1"/>
</dbReference>
<dbReference type="PANTHER" id="PTHR15381:SF1">
    <property type="entry name" value="CHONDROITIN SULFATE PROTEOGLYCAN 5"/>
    <property type="match status" value="1"/>
</dbReference>
<keyword evidence="2" id="KW-0812">Transmembrane</keyword>
<feature type="region of interest" description="Disordered" evidence="1">
    <location>
        <begin position="47"/>
        <end position="109"/>
    </location>
</feature>
<feature type="compositionally biased region" description="Polar residues" evidence="1">
    <location>
        <begin position="392"/>
        <end position="406"/>
    </location>
</feature>
<feature type="region of interest" description="Disordered" evidence="1">
    <location>
        <begin position="421"/>
        <end position="464"/>
    </location>
</feature>
<feature type="compositionally biased region" description="Low complexity" evidence="1">
    <location>
        <begin position="50"/>
        <end position="73"/>
    </location>
</feature>
<dbReference type="InterPro" id="IPR009505">
    <property type="entry name" value="Neural_ProG_Cyt"/>
</dbReference>
<accession>A0AAD7X0F1</accession>
<dbReference type="Proteomes" id="UP001221898">
    <property type="component" value="Unassembled WGS sequence"/>
</dbReference>
<feature type="transmembrane region" description="Helical" evidence="2">
    <location>
        <begin position="338"/>
        <end position="363"/>
    </location>
</feature>
<reference evidence="4" key="1">
    <citation type="journal article" date="2023" name="Science">
        <title>Genome structures resolve the early diversification of teleost fishes.</title>
        <authorList>
            <person name="Parey E."/>
            <person name="Louis A."/>
            <person name="Montfort J."/>
            <person name="Bouchez O."/>
            <person name="Roques C."/>
            <person name="Iampietro C."/>
            <person name="Lluch J."/>
            <person name="Castinel A."/>
            <person name="Donnadieu C."/>
            <person name="Desvignes T."/>
            <person name="Floi Bucao C."/>
            <person name="Jouanno E."/>
            <person name="Wen M."/>
            <person name="Mejri S."/>
            <person name="Dirks R."/>
            <person name="Jansen H."/>
            <person name="Henkel C."/>
            <person name="Chen W.J."/>
            <person name="Zahm M."/>
            <person name="Cabau C."/>
            <person name="Klopp C."/>
            <person name="Thompson A.W."/>
            <person name="Robinson-Rechavi M."/>
            <person name="Braasch I."/>
            <person name="Lecointre G."/>
            <person name="Bobe J."/>
            <person name="Postlethwait J.H."/>
            <person name="Berthelot C."/>
            <person name="Roest Crollius H."/>
            <person name="Guiguen Y."/>
        </authorList>
    </citation>
    <scope>NUCLEOTIDE SEQUENCE</scope>
    <source>
        <strain evidence="4">NC1722</strain>
    </source>
</reference>
<gene>
    <name evidence="4" type="ORF">AAFF_G00402050</name>
</gene>